<comment type="caution">
    <text evidence="2">The sequence shown here is derived from an EMBL/GenBank/DDBJ whole genome shotgun (WGS) entry which is preliminary data.</text>
</comment>
<sequence>MERHGNMNVFKGPESMRSYFDPDFAPPLPLVEIPDRLNPLRKWSENLRQDDDGAAVPKSLNMLLEAGSKAEGKAIVECSSGSTVISVAMCARVLHGNDNVHAFVSNKTERSRLRTLQFFGLKPQVTSPLALRGLWLTAASKYLYGGPGQPEVLDPRGEIQRLKHWSQKSDGTWNPSQYENMDNPDSHVRWTGPQLMAQLPEINVFCSGMGSAGCITGVGKYLKDKKPSVTVVGICNKMADAIPGPRPSALFEKVDFPWKRVTDAVREVGSIEAYRLSMLLSREGLICGPSSGMALQGLLDFLEDEKAGGRLQPHAEADTGDVSCLTADADFHSIENEELTAVDQGPYSPEWELALEQATAMANVRQFILTGDGDERNGYIAPSSSLVIDLRATSDFNSLHIHGSINKPLDSLTPGTQSPFDQKSVLCAQAKDIECIVKDLSDGDTVPILVICYSGETSRLACSILRHRGIESYSLKGGFSASVPVEQV</sequence>
<dbReference type="Pfam" id="PF00291">
    <property type="entry name" value="PALP"/>
    <property type="match status" value="1"/>
</dbReference>
<keyword evidence="3" id="KW-1185">Reference proteome</keyword>
<dbReference type="Gene3D" id="3.40.50.1100">
    <property type="match status" value="2"/>
</dbReference>
<dbReference type="InterPro" id="IPR001763">
    <property type="entry name" value="Rhodanese-like_dom"/>
</dbReference>
<evidence type="ECO:0000313" key="2">
    <source>
        <dbReference type="EMBL" id="CAI6095984.1"/>
    </source>
</evidence>
<protein>
    <recommendedName>
        <fullName evidence="1">Rhodanese domain-containing protein</fullName>
    </recommendedName>
</protein>
<dbReference type="SUPFAM" id="SSF52821">
    <property type="entry name" value="Rhodanese/Cell cycle control phosphatase"/>
    <property type="match status" value="1"/>
</dbReference>
<dbReference type="Gene3D" id="3.40.250.10">
    <property type="entry name" value="Rhodanese-like domain"/>
    <property type="match status" value="1"/>
</dbReference>
<feature type="domain" description="Rhodanese" evidence="1">
    <location>
        <begin position="381"/>
        <end position="488"/>
    </location>
</feature>
<evidence type="ECO:0000313" key="3">
    <source>
        <dbReference type="Proteomes" id="UP001160390"/>
    </source>
</evidence>
<dbReference type="InterPro" id="IPR036873">
    <property type="entry name" value="Rhodanese-like_dom_sf"/>
</dbReference>
<dbReference type="Proteomes" id="UP001160390">
    <property type="component" value="Unassembled WGS sequence"/>
</dbReference>
<reference evidence="2" key="1">
    <citation type="submission" date="2023-01" db="EMBL/GenBank/DDBJ databases">
        <authorList>
            <person name="Piombo E."/>
        </authorList>
    </citation>
    <scope>NUCLEOTIDE SEQUENCE</scope>
</reference>
<accession>A0AA35Q997</accession>
<dbReference type="Pfam" id="PF00581">
    <property type="entry name" value="Rhodanese"/>
    <property type="match status" value="1"/>
</dbReference>
<proteinExistence type="predicted"/>
<dbReference type="PROSITE" id="PS50206">
    <property type="entry name" value="RHODANESE_3"/>
    <property type="match status" value="1"/>
</dbReference>
<name>A0AA35Q997_9HYPO</name>
<dbReference type="AlphaFoldDB" id="A0AA35Q997"/>
<dbReference type="EMBL" id="CABFNP030001276">
    <property type="protein sequence ID" value="CAI6095984.1"/>
    <property type="molecule type" value="Genomic_DNA"/>
</dbReference>
<dbReference type="SUPFAM" id="SSF53686">
    <property type="entry name" value="Tryptophan synthase beta subunit-like PLP-dependent enzymes"/>
    <property type="match status" value="1"/>
</dbReference>
<gene>
    <name evidence="2" type="ORF">CCHLO57077_00016793</name>
</gene>
<organism evidence="2 3">
    <name type="scientific">Clonostachys chloroleuca</name>
    <dbReference type="NCBI Taxonomy" id="1926264"/>
    <lineage>
        <taxon>Eukaryota</taxon>
        <taxon>Fungi</taxon>
        <taxon>Dikarya</taxon>
        <taxon>Ascomycota</taxon>
        <taxon>Pezizomycotina</taxon>
        <taxon>Sordariomycetes</taxon>
        <taxon>Hypocreomycetidae</taxon>
        <taxon>Hypocreales</taxon>
        <taxon>Bionectriaceae</taxon>
        <taxon>Clonostachys</taxon>
    </lineage>
</organism>
<dbReference type="InterPro" id="IPR050214">
    <property type="entry name" value="Cys_Synth/Cystath_Beta-Synth"/>
</dbReference>
<evidence type="ECO:0000259" key="1">
    <source>
        <dbReference type="PROSITE" id="PS50206"/>
    </source>
</evidence>
<dbReference type="CDD" id="cd00158">
    <property type="entry name" value="RHOD"/>
    <property type="match status" value="1"/>
</dbReference>
<dbReference type="InterPro" id="IPR036052">
    <property type="entry name" value="TrpB-like_PALP_sf"/>
</dbReference>
<dbReference type="InterPro" id="IPR001926">
    <property type="entry name" value="TrpB-like_PALP"/>
</dbReference>
<dbReference type="SMART" id="SM00450">
    <property type="entry name" value="RHOD"/>
    <property type="match status" value="1"/>
</dbReference>
<dbReference type="PANTHER" id="PTHR10314">
    <property type="entry name" value="CYSTATHIONINE BETA-SYNTHASE"/>
    <property type="match status" value="1"/>
</dbReference>